<dbReference type="InterPro" id="IPR033162">
    <property type="entry name" value="TBCD"/>
</dbReference>
<dbReference type="PANTHER" id="PTHR12658">
    <property type="entry name" value="BETA-TUBULIN COFACTOR D"/>
    <property type="match status" value="1"/>
</dbReference>
<dbReference type="Pfam" id="PF25767">
    <property type="entry name" value="ARM_TBCD_2nd"/>
    <property type="match status" value="1"/>
</dbReference>
<dbReference type="InterPro" id="IPR016024">
    <property type="entry name" value="ARM-type_fold"/>
</dbReference>
<dbReference type="EMBL" id="SWFT01000065">
    <property type="protein sequence ID" value="KAA8903932.1"/>
    <property type="molecule type" value="Genomic_DNA"/>
</dbReference>
<evidence type="ECO:0000259" key="1">
    <source>
        <dbReference type="Pfam" id="PF25767"/>
    </source>
</evidence>
<proteinExistence type="predicted"/>
<dbReference type="SUPFAM" id="SSF48371">
    <property type="entry name" value="ARM repeat"/>
    <property type="match status" value="1"/>
</dbReference>
<dbReference type="InterPro" id="IPR058033">
    <property type="entry name" value="ARM_TBCD_2nd"/>
</dbReference>
<evidence type="ECO:0000313" key="2">
    <source>
        <dbReference type="EMBL" id="KAA8903932.1"/>
    </source>
</evidence>
<dbReference type="GO" id="GO:0007023">
    <property type="term" value="P:post-chaperonin tubulin folding pathway"/>
    <property type="evidence" value="ECO:0007669"/>
    <property type="project" value="InterPro"/>
</dbReference>
<feature type="domain" description="Tubulin-folding cofactor D ARM repeats" evidence="1">
    <location>
        <begin position="267"/>
        <end position="451"/>
    </location>
</feature>
<name>A0A642UXW6_DIURU</name>
<dbReference type="GeneID" id="54780805"/>
<comment type="caution">
    <text evidence="2">The sequence shown here is derived from an EMBL/GenBank/DDBJ whole genome shotgun (WGS) entry which is preliminary data.</text>
</comment>
<dbReference type="GO" id="GO:0005096">
    <property type="term" value="F:GTPase activator activity"/>
    <property type="evidence" value="ECO:0007669"/>
    <property type="project" value="InterPro"/>
</dbReference>
<sequence>MSEAQVKLTHEANEIHQSIITQLKNIEKDPLRSANLLRGFITAFEPQPSLLDPHLASYVHSLCATFERAHTLLSSTNEVIEATGAILVSFANVRGYQAMIPYFNADVYKLEELVGYVISMPSPNNLVLPLMWICNLVMVPFSLSTSKENTLIKLYHASITIINNAPPGSAIQKIISIMMARLLRRSDAMASLLPIYLSYLVEEWQSFRPNTVVGHYMVMNQVLKEFVSADLCLIVSSIIKLDLEKAHSNLFQLYRTRILAQLAVIYTRQQNFEAVSEITNDLTHILHEVDSFDENSRYAWAKGLASYTQELGKVAINYQNQLIQHIYSQIPSGSLQDTIPVQKLHASLLYFGFLTLANSLPSTWTERVIEVARKYLYFERWFFRSNVGTVVRDASNFILWSISRSAKQSKISSKSLKNAFKDLLQVAVTDSDLMVRRGAVAVIQEMLGRAGPRIFDHVSSSKSGEIVIEIIEELNTSAVSTLTSSYSLIPLLESKGYSFQDVLIEKMQPEVDWHQQRIATGYVIWDDSVLKRIRFDHDNLYCLCQGLLVMGKSEPNESIDIFGESFKFDGESISQAAGYVSWCTLRGTYDREVITSIVTSVIAREIRTLMKDMCCRMPKHLLVDLVPLIPLSPAFAEAFFAAELPETIIENVMEMPFDTKVNIDVRVAICSVSPWKPNFINLLDDYTTTLQGEVGQKLRVAILTRLENDNIPISDSIRGRLLRLAGEPIDSVAKCAKRLLQTNDIWEVYPKMDAGSKPEFWRGMVMSIGGQSVASETVNDNLKRFFDLYMSEFQLDILHYLMKLETFCFEPPNRVVSALTTWRRLLEAQLPIPETFDWRNLLKQVYNLHINTREWMRVEAAIRLFGRLYFVKDEGIRSTVVERLVFLLHHRQPRIRACANDTIADILTIIGGAVSILDEIDQSTPSAKQAEDIRHALDLCNS</sequence>
<dbReference type="GO" id="GO:0000226">
    <property type="term" value="P:microtubule cytoskeleton organization"/>
    <property type="evidence" value="ECO:0007669"/>
    <property type="project" value="TreeGrafter"/>
</dbReference>
<dbReference type="RefSeq" id="XP_034013077.1">
    <property type="nucleotide sequence ID" value="XM_034154775.1"/>
</dbReference>
<dbReference type="PANTHER" id="PTHR12658:SF0">
    <property type="entry name" value="TUBULIN-SPECIFIC CHAPERONE D"/>
    <property type="match status" value="1"/>
</dbReference>
<dbReference type="GO" id="GO:0048487">
    <property type="term" value="F:beta-tubulin binding"/>
    <property type="evidence" value="ECO:0007669"/>
    <property type="project" value="InterPro"/>
</dbReference>
<dbReference type="OrthoDB" id="10253476at2759"/>
<dbReference type="Pfam" id="PF23579">
    <property type="entry name" value="ARM_TBCD"/>
    <property type="match status" value="1"/>
</dbReference>
<protein>
    <recommendedName>
        <fullName evidence="1">Tubulin-folding cofactor D ARM repeats domain-containing protein</fullName>
    </recommendedName>
</protein>
<evidence type="ECO:0000313" key="3">
    <source>
        <dbReference type="Proteomes" id="UP000449547"/>
    </source>
</evidence>
<reference evidence="2 3" key="1">
    <citation type="submission" date="2019-07" db="EMBL/GenBank/DDBJ databases">
        <title>Genome assembly of two rare yeast pathogens: Diutina rugosa and Trichomonascus ciferrii.</title>
        <authorList>
            <person name="Mixao V."/>
            <person name="Saus E."/>
            <person name="Hansen A."/>
            <person name="Lass-Flor C."/>
            <person name="Gabaldon T."/>
        </authorList>
    </citation>
    <scope>NUCLEOTIDE SEQUENCE [LARGE SCALE GENOMIC DNA]</scope>
    <source>
        <strain evidence="2 3">CBS 613</strain>
    </source>
</reference>
<dbReference type="OMA" id="RIRACAN"/>
<dbReference type="Proteomes" id="UP000449547">
    <property type="component" value="Unassembled WGS sequence"/>
</dbReference>
<accession>A0A642UXW6</accession>
<gene>
    <name evidence="2" type="ORF">DIURU_002154</name>
</gene>
<dbReference type="GO" id="GO:0007021">
    <property type="term" value="P:tubulin complex assembly"/>
    <property type="evidence" value="ECO:0007669"/>
    <property type="project" value="InterPro"/>
</dbReference>
<organism evidence="2 3">
    <name type="scientific">Diutina rugosa</name>
    <name type="common">Yeast</name>
    <name type="synonym">Candida rugosa</name>
    <dbReference type="NCBI Taxonomy" id="5481"/>
    <lineage>
        <taxon>Eukaryota</taxon>
        <taxon>Fungi</taxon>
        <taxon>Dikarya</taxon>
        <taxon>Ascomycota</taxon>
        <taxon>Saccharomycotina</taxon>
        <taxon>Pichiomycetes</taxon>
        <taxon>Debaryomycetaceae</taxon>
        <taxon>Diutina</taxon>
    </lineage>
</organism>
<keyword evidence="3" id="KW-1185">Reference proteome</keyword>
<dbReference type="AlphaFoldDB" id="A0A642UXW6"/>
<dbReference type="VEuPathDB" id="FungiDB:DIURU_002154"/>